<gene>
    <name evidence="11" type="ORF">BC643_0040</name>
</gene>
<proteinExistence type="inferred from homology"/>
<feature type="transmembrane region" description="Helical" evidence="10">
    <location>
        <begin position="60"/>
        <end position="77"/>
    </location>
</feature>
<organism evidence="11 12">
    <name type="scientific">Mangrovibacterium diazotrophicum</name>
    <dbReference type="NCBI Taxonomy" id="1261403"/>
    <lineage>
        <taxon>Bacteria</taxon>
        <taxon>Pseudomonadati</taxon>
        <taxon>Bacteroidota</taxon>
        <taxon>Bacteroidia</taxon>
        <taxon>Marinilabiliales</taxon>
        <taxon>Prolixibacteraceae</taxon>
        <taxon>Mangrovibacterium</taxon>
    </lineage>
</organism>
<comment type="subcellular location">
    <subcellularLocation>
        <location evidence="2">Cell membrane</location>
        <topology evidence="2">Multi-pass membrane protein</topology>
    </subcellularLocation>
</comment>
<dbReference type="NCBIfam" id="TIGR01528">
    <property type="entry name" value="NMN_trans_PnuC"/>
    <property type="match status" value="1"/>
</dbReference>
<evidence type="ECO:0000313" key="11">
    <source>
        <dbReference type="EMBL" id="RKD89709.1"/>
    </source>
</evidence>
<evidence type="ECO:0000256" key="7">
    <source>
        <dbReference type="ARBA" id="ARBA00022692"/>
    </source>
</evidence>
<evidence type="ECO:0000256" key="10">
    <source>
        <dbReference type="SAM" id="Phobius"/>
    </source>
</evidence>
<feature type="transmembrane region" description="Helical" evidence="10">
    <location>
        <begin position="150"/>
        <end position="166"/>
    </location>
</feature>
<evidence type="ECO:0000256" key="5">
    <source>
        <dbReference type="ARBA" id="ARBA00022448"/>
    </source>
</evidence>
<comment type="function">
    <text evidence="1">Required for nicotinamide riboside transport across the inner membrane.</text>
</comment>
<dbReference type="InterPro" id="IPR006419">
    <property type="entry name" value="NMN_transpt_PnuC"/>
</dbReference>
<evidence type="ECO:0000313" key="12">
    <source>
        <dbReference type="Proteomes" id="UP000283387"/>
    </source>
</evidence>
<dbReference type="Pfam" id="PF04973">
    <property type="entry name" value="NMN_transporter"/>
    <property type="match status" value="1"/>
</dbReference>
<feature type="transmembrane region" description="Helical" evidence="10">
    <location>
        <begin position="35"/>
        <end position="54"/>
    </location>
</feature>
<accession>A0A419W2N8</accession>
<dbReference type="RefSeq" id="WP_120271166.1">
    <property type="nucleotide sequence ID" value="NZ_RAPN01000001.1"/>
</dbReference>
<comment type="similarity">
    <text evidence="3">Belongs to the nicotinamide ribonucleoside (NR) uptake permease (TC 4.B.1) family.</text>
</comment>
<keyword evidence="12" id="KW-1185">Reference proteome</keyword>
<sequence length="202" mass="23565">MSETITSWLVANWVEVTGTILGFVYIFLSIKQNILTWPVGLLSSALYVYVFFVAKFYADMALQVYYVVVSLYGWYFWLKGNPKEDSQLEVSQTPQKLWLWLVGASVLFFVLIEFVLQHYTDSPVPMGDALTTALSLVATWMLARKYLEHWLIWVFVDFFSAVLYAIKGLWPTFVLFMVYTVMAFVGYLKWRNELKTLEYESV</sequence>
<feature type="transmembrane region" description="Helical" evidence="10">
    <location>
        <begin position="172"/>
        <end position="190"/>
    </location>
</feature>
<keyword evidence="9 10" id="KW-0472">Membrane</keyword>
<dbReference type="AlphaFoldDB" id="A0A419W2N8"/>
<dbReference type="GO" id="GO:0005886">
    <property type="term" value="C:plasma membrane"/>
    <property type="evidence" value="ECO:0007669"/>
    <property type="project" value="UniProtKB-SubCell"/>
</dbReference>
<evidence type="ECO:0000256" key="1">
    <source>
        <dbReference type="ARBA" id="ARBA00002672"/>
    </source>
</evidence>
<dbReference type="GO" id="GO:0034257">
    <property type="term" value="F:nicotinamide riboside transmembrane transporter activity"/>
    <property type="evidence" value="ECO:0007669"/>
    <property type="project" value="InterPro"/>
</dbReference>
<reference evidence="11 12" key="1">
    <citation type="submission" date="2018-09" db="EMBL/GenBank/DDBJ databases">
        <title>Genomic Encyclopedia of Archaeal and Bacterial Type Strains, Phase II (KMG-II): from individual species to whole genera.</title>
        <authorList>
            <person name="Goeker M."/>
        </authorList>
    </citation>
    <scope>NUCLEOTIDE SEQUENCE [LARGE SCALE GENOMIC DNA]</scope>
    <source>
        <strain evidence="11 12">DSM 27148</strain>
    </source>
</reference>
<evidence type="ECO:0000256" key="3">
    <source>
        <dbReference type="ARBA" id="ARBA00006669"/>
    </source>
</evidence>
<evidence type="ECO:0000256" key="9">
    <source>
        <dbReference type="ARBA" id="ARBA00023136"/>
    </source>
</evidence>
<keyword evidence="6" id="KW-1003">Cell membrane</keyword>
<evidence type="ECO:0000256" key="8">
    <source>
        <dbReference type="ARBA" id="ARBA00022989"/>
    </source>
</evidence>
<dbReference type="EMBL" id="RAPN01000001">
    <property type="protein sequence ID" value="RKD89709.1"/>
    <property type="molecule type" value="Genomic_DNA"/>
</dbReference>
<feature type="transmembrane region" description="Helical" evidence="10">
    <location>
        <begin position="6"/>
        <end position="28"/>
    </location>
</feature>
<protein>
    <recommendedName>
        <fullName evidence="4">Nicotinamide riboside transporter PnuC</fullName>
    </recommendedName>
</protein>
<evidence type="ECO:0000256" key="2">
    <source>
        <dbReference type="ARBA" id="ARBA00004651"/>
    </source>
</evidence>
<keyword evidence="8 10" id="KW-1133">Transmembrane helix</keyword>
<dbReference type="Proteomes" id="UP000283387">
    <property type="component" value="Unassembled WGS sequence"/>
</dbReference>
<dbReference type="PANTHER" id="PTHR36122">
    <property type="entry name" value="NICOTINAMIDE RIBOSIDE TRANSPORTER PNUC"/>
    <property type="match status" value="1"/>
</dbReference>
<comment type="caution">
    <text evidence="11">The sequence shown here is derived from an EMBL/GenBank/DDBJ whole genome shotgun (WGS) entry which is preliminary data.</text>
</comment>
<evidence type="ECO:0000256" key="6">
    <source>
        <dbReference type="ARBA" id="ARBA00022475"/>
    </source>
</evidence>
<keyword evidence="5" id="KW-0813">Transport</keyword>
<dbReference type="PANTHER" id="PTHR36122:SF2">
    <property type="entry name" value="NICOTINAMIDE RIBOSIDE TRANSPORTER PNUC"/>
    <property type="match status" value="1"/>
</dbReference>
<evidence type="ECO:0000256" key="4">
    <source>
        <dbReference type="ARBA" id="ARBA00017522"/>
    </source>
</evidence>
<dbReference type="OrthoDB" id="9791248at2"/>
<name>A0A419W2N8_9BACT</name>
<feature type="transmembrane region" description="Helical" evidence="10">
    <location>
        <begin position="97"/>
        <end position="119"/>
    </location>
</feature>
<keyword evidence="7 10" id="KW-0812">Transmembrane</keyword>